<organism evidence="4 5">
    <name type="scientific">Operophtera brumata</name>
    <name type="common">Winter moth</name>
    <name type="synonym">Phalaena brumata</name>
    <dbReference type="NCBI Taxonomy" id="104452"/>
    <lineage>
        <taxon>Eukaryota</taxon>
        <taxon>Metazoa</taxon>
        <taxon>Ecdysozoa</taxon>
        <taxon>Arthropoda</taxon>
        <taxon>Hexapoda</taxon>
        <taxon>Insecta</taxon>
        <taxon>Pterygota</taxon>
        <taxon>Neoptera</taxon>
        <taxon>Endopterygota</taxon>
        <taxon>Lepidoptera</taxon>
        <taxon>Glossata</taxon>
        <taxon>Ditrysia</taxon>
        <taxon>Geometroidea</taxon>
        <taxon>Geometridae</taxon>
        <taxon>Larentiinae</taxon>
        <taxon>Operophtera</taxon>
    </lineage>
</organism>
<dbReference type="InterPro" id="IPR015943">
    <property type="entry name" value="WD40/YVTN_repeat-like_dom_sf"/>
</dbReference>
<evidence type="ECO:0000259" key="3">
    <source>
        <dbReference type="PROSITE" id="PS50181"/>
    </source>
</evidence>
<dbReference type="Gene3D" id="1.20.1280.50">
    <property type="match status" value="1"/>
</dbReference>
<dbReference type="InterPro" id="IPR036322">
    <property type="entry name" value="WD40_repeat_dom_sf"/>
</dbReference>
<gene>
    <name evidence="4" type="ORF">OBRU01_05854</name>
</gene>
<dbReference type="InterPro" id="IPR036047">
    <property type="entry name" value="F-box-like_dom_sf"/>
</dbReference>
<dbReference type="PROSITE" id="PS50181">
    <property type="entry name" value="FBOX"/>
    <property type="match status" value="1"/>
</dbReference>
<evidence type="ECO:0000313" key="5">
    <source>
        <dbReference type="Proteomes" id="UP000037510"/>
    </source>
</evidence>
<dbReference type="GO" id="GO:1990234">
    <property type="term" value="C:transferase complex"/>
    <property type="evidence" value="ECO:0007669"/>
    <property type="project" value="UniProtKB-ARBA"/>
</dbReference>
<reference evidence="4 5" key="1">
    <citation type="journal article" date="2015" name="Genome Biol. Evol.">
        <title>The genome of winter moth (Operophtera brumata) provides a genomic perspective on sexual dimorphism and phenology.</title>
        <authorList>
            <person name="Derks M.F."/>
            <person name="Smit S."/>
            <person name="Salis L."/>
            <person name="Schijlen E."/>
            <person name="Bossers A."/>
            <person name="Mateman C."/>
            <person name="Pijl A.S."/>
            <person name="de Ridder D."/>
            <person name="Groenen M.A."/>
            <person name="Visser M.E."/>
            <person name="Megens H.J."/>
        </authorList>
    </citation>
    <scope>NUCLEOTIDE SEQUENCE [LARGE SCALE GENOMIC DNA]</scope>
    <source>
        <strain evidence="4">WM2013NL</strain>
        <tissue evidence="4">Head and thorax</tissue>
    </source>
</reference>
<dbReference type="Pfam" id="PF12937">
    <property type="entry name" value="F-box-like"/>
    <property type="match status" value="1"/>
</dbReference>
<keyword evidence="1" id="KW-0853">WD repeat</keyword>
<dbReference type="PANTHER" id="PTHR22847">
    <property type="entry name" value="WD40 REPEAT PROTEIN"/>
    <property type="match status" value="1"/>
</dbReference>
<evidence type="ECO:0000256" key="2">
    <source>
        <dbReference type="ARBA" id="ARBA00022737"/>
    </source>
</evidence>
<comment type="caution">
    <text evidence="4">The sequence shown here is derived from an EMBL/GenBank/DDBJ whole genome shotgun (WGS) entry which is preliminary data.</text>
</comment>
<dbReference type="PANTHER" id="PTHR22847:SF637">
    <property type="entry name" value="WD REPEAT DOMAIN 5B"/>
    <property type="match status" value="1"/>
</dbReference>
<keyword evidence="5" id="KW-1185">Reference proteome</keyword>
<dbReference type="SUPFAM" id="SSF81383">
    <property type="entry name" value="F-box domain"/>
    <property type="match status" value="1"/>
</dbReference>
<evidence type="ECO:0000256" key="1">
    <source>
        <dbReference type="ARBA" id="ARBA00022574"/>
    </source>
</evidence>
<dbReference type="AlphaFoldDB" id="A0A0L7LLE1"/>
<dbReference type="InterPro" id="IPR001810">
    <property type="entry name" value="F-box_dom"/>
</dbReference>
<protein>
    <submittedName>
        <fullName evidence="4">Putative WD-repeat protein</fullName>
    </submittedName>
</protein>
<feature type="domain" description="F-box" evidence="3">
    <location>
        <begin position="29"/>
        <end position="76"/>
    </location>
</feature>
<proteinExistence type="predicted"/>
<dbReference type="EMBL" id="JTDY01000639">
    <property type="protein sequence ID" value="KOB76378.1"/>
    <property type="molecule type" value="Genomic_DNA"/>
</dbReference>
<dbReference type="Gene3D" id="2.130.10.10">
    <property type="entry name" value="YVTN repeat-like/Quinoprotein amine dehydrogenase"/>
    <property type="match status" value="1"/>
</dbReference>
<keyword evidence="2" id="KW-0677">Repeat</keyword>
<accession>A0A0L7LLE1</accession>
<dbReference type="SMART" id="SM00256">
    <property type="entry name" value="FBOX"/>
    <property type="match status" value="1"/>
</dbReference>
<name>A0A0L7LLE1_OPEBR</name>
<dbReference type="InterPro" id="IPR001680">
    <property type="entry name" value="WD40_rpt"/>
</dbReference>
<evidence type="ECO:0000313" key="4">
    <source>
        <dbReference type="EMBL" id="KOB76378.1"/>
    </source>
</evidence>
<dbReference type="SUPFAM" id="SSF50978">
    <property type="entry name" value="WD40 repeat-like"/>
    <property type="match status" value="1"/>
</dbReference>
<dbReference type="STRING" id="104452.A0A0L7LLE1"/>
<dbReference type="SMART" id="SM00320">
    <property type="entry name" value="WD40"/>
    <property type="match status" value="3"/>
</dbReference>
<sequence>MTDNSMKEQLADIENEKVPADSAAADETRLNLLDMPVEIILKICSFLDAYFLKNTFGKVCQRLEDILSDDNLWKYWVHSRIKGCYPPILEIKIWDEEPINWVDVCADMDFERNKWTNSAETVKHIVVKEMHYASVDAVLLVNKGELCVSGGRDRSMAILNISDIMASENGSEAIYPNSKLRQIREDAHTGWVWDLSPDYPDSASIVYSASWDNSEVIAGLYSQKVLMFDLRAGTAPTSWYKPHKGPILGMHKHNDLVASISDDKTMAIWDRVAGKILKSDIKMPIDKAYPVCISWSPSALYVGDSRGSLHLFHPEKFTYLKSHELWEQPPIIKPCNKLCYQNGVLCVGTCDSALEFWVPDTRF</sequence>
<dbReference type="Proteomes" id="UP000037510">
    <property type="component" value="Unassembled WGS sequence"/>
</dbReference>